<feature type="compositionally biased region" description="Polar residues" evidence="1">
    <location>
        <begin position="153"/>
        <end position="168"/>
    </location>
</feature>
<dbReference type="EMBL" id="JBBBZM010000054">
    <property type="protein sequence ID" value="KAL0636235.1"/>
    <property type="molecule type" value="Genomic_DNA"/>
</dbReference>
<feature type="region of interest" description="Disordered" evidence="1">
    <location>
        <begin position="140"/>
        <end position="181"/>
    </location>
</feature>
<accession>A0ABR3GKB4</accession>
<evidence type="ECO:0000313" key="2">
    <source>
        <dbReference type="EMBL" id="KAL0636235.1"/>
    </source>
</evidence>
<evidence type="ECO:0000313" key="3">
    <source>
        <dbReference type="Proteomes" id="UP001447188"/>
    </source>
</evidence>
<protein>
    <submittedName>
        <fullName evidence="2">Uncharacterized protein</fullName>
    </submittedName>
</protein>
<feature type="compositionally biased region" description="Basic residues" evidence="1">
    <location>
        <begin position="16"/>
        <end position="25"/>
    </location>
</feature>
<sequence>MISTHLASIRQPQSRSRARRARRNHATADPLPNQLLRRPGAHDDSPSISQTLERPQKTGVLWEPGRLYPPRARRVPAAESQQRLTQPQARPLPSPVPNPSFSSEDADAITDARKARVADYLSSWDRTWIAVSANPDVETATEDIPDIGGMTISDPSTSSTGVHASSANPSPPTEFPSPREVPAEIDNKSIFELNPSKSPEGSDGGVVIPQEEQVETHPHLTAAMQLAELKAKIPWMVEQRTIDGAGWRQLGEYYWAGGSKKVGQ</sequence>
<organism evidence="2 3">
    <name type="scientific">Discina gigas</name>
    <dbReference type="NCBI Taxonomy" id="1032678"/>
    <lineage>
        <taxon>Eukaryota</taxon>
        <taxon>Fungi</taxon>
        <taxon>Dikarya</taxon>
        <taxon>Ascomycota</taxon>
        <taxon>Pezizomycotina</taxon>
        <taxon>Pezizomycetes</taxon>
        <taxon>Pezizales</taxon>
        <taxon>Discinaceae</taxon>
        <taxon>Discina</taxon>
    </lineage>
</organism>
<evidence type="ECO:0000256" key="1">
    <source>
        <dbReference type="SAM" id="MobiDB-lite"/>
    </source>
</evidence>
<feature type="compositionally biased region" description="Polar residues" evidence="1">
    <location>
        <begin position="79"/>
        <end position="88"/>
    </location>
</feature>
<proteinExistence type="predicted"/>
<keyword evidence="3" id="KW-1185">Reference proteome</keyword>
<comment type="caution">
    <text evidence="2">The sequence shown here is derived from an EMBL/GenBank/DDBJ whole genome shotgun (WGS) entry which is preliminary data.</text>
</comment>
<reference evidence="2 3" key="1">
    <citation type="submission" date="2024-02" db="EMBL/GenBank/DDBJ databases">
        <title>Discinaceae phylogenomics.</title>
        <authorList>
            <person name="Dirks A.C."/>
            <person name="James T.Y."/>
        </authorList>
    </citation>
    <scope>NUCLEOTIDE SEQUENCE [LARGE SCALE GENOMIC DNA]</scope>
    <source>
        <strain evidence="2 3">ACD0624</strain>
    </source>
</reference>
<dbReference type="Proteomes" id="UP001447188">
    <property type="component" value="Unassembled WGS sequence"/>
</dbReference>
<gene>
    <name evidence="2" type="ORF">Q9L58_004796</name>
</gene>
<feature type="region of interest" description="Disordered" evidence="1">
    <location>
        <begin position="1"/>
        <end position="104"/>
    </location>
</feature>
<name>A0ABR3GKB4_9PEZI</name>